<keyword evidence="1" id="KW-0472">Membrane</keyword>
<feature type="transmembrane region" description="Helical" evidence="1">
    <location>
        <begin position="23"/>
        <end position="41"/>
    </location>
</feature>
<dbReference type="OrthoDB" id="6367910at2759"/>
<organism evidence="2">
    <name type="scientific">Medioppia subpectinata</name>
    <dbReference type="NCBI Taxonomy" id="1979941"/>
    <lineage>
        <taxon>Eukaryota</taxon>
        <taxon>Metazoa</taxon>
        <taxon>Ecdysozoa</taxon>
        <taxon>Arthropoda</taxon>
        <taxon>Chelicerata</taxon>
        <taxon>Arachnida</taxon>
        <taxon>Acari</taxon>
        <taxon>Acariformes</taxon>
        <taxon>Sarcoptiformes</taxon>
        <taxon>Oribatida</taxon>
        <taxon>Brachypylina</taxon>
        <taxon>Oppioidea</taxon>
        <taxon>Oppiidae</taxon>
        <taxon>Medioppia</taxon>
    </lineage>
</organism>
<evidence type="ECO:0000313" key="3">
    <source>
        <dbReference type="Proteomes" id="UP000759131"/>
    </source>
</evidence>
<keyword evidence="1" id="KW-1133">Transmembrane helix</keyword>
<keyword evidence="3" id="KW-1185">Reference proteome</keyword>
<dbReference type="EMBL" id="CAJPIZ010028268">
    <property type="protein sequence ID" value="CAG2119435.1"/>
    <property type="molecule type" value="Genomic_DNA"/>
</dbReference>
<dbReference type="EMBL" id="OC882843">
    <property type="protein sequence ID" value="CAD7642971.1"/>
    <property type="molecule type" value="Genomic_DNA"/>
</dbReference>
<dbReference type="Proteomes" id="UP000759131">
    <property type="component" value="Unassembled WGS sequence"/>
</dbReference>
<evidence type="ECO:0000313" key="2">
    <source>
        <dbReference type="EMBL" id="CAD7642971.1"/>
    </source>
</evidence>
<accession>A0A7R9LJR9</accession>
<reference evidence="2" key="1">
    <citation type="submission" date="2020-11" db="EMBL/GenBank/DDBJ databases">
        <authorList>
            <person name="Tran Van P."/>
        </authorList>
    </citation>
    <scope>NUCLEOTIDE SEQUENCE</scope>
</reference>
<protein>
    <submittedName>
        <fullName evidence="2">Uncharacterized protein</fullName>
    </submittedName>
</protein>
<name>A0A7R9LJR9_9ACAR</name>
<feature type="non-terminal residue" evidence="2">
    <location>
        <position position="1"/>
    </location>
</feature>
<proteinExistence type="predicted"/>
<gene>
    <name evidence="2" type="ORF">OSB1V03_LOCUS19384</name>
</gene>
<sequence>MVDFSMSAAALDSTSSGDVLADIMPWVVIFLASVIYKTLIVKLNFNHTKHYTYCTDECIVCVFTALPMHYISHAEPHADYVRDIIIGTQQTCHSNASYSTPDGQHLPPLLPLLRHLRRQHIPSLSLTADPNTHIMNGLRESDYVDALKTYQRSRLEHMRSEATNMRLYLDTLRAKVAALETQRTRRRRLSVGDDIGGDLVVTCRQLRTDNLQLHIDCHCMTIEVDLYASGRMPLGVTDESFFRHLHVLR</sequence>
<keyword evidence="1" id="KW-0812">Transmembrane</keyword>
<evidence type="ECO:0000256" key="1">
    <source>
        <dbReference type="SAM" id="Phobius"/>
    </source>
</evidence>
<dbReference type="AlphaFoldDB" id="A0A7R9LJR9"/>